<dbReference type="STRING" id="13706.A0A1X2H253"/>
<feature type="compositionally biased region" description="Basic and acidic residues" evidence="1">
    <location>
        <begin position="28"/>
        <end position="50"/>
    </location>
</feature>
<accession>A0A1X2H253</accession>
<dbReference type="FunFam" id="1.10.10.10:FF:000087">
    <property type="entry name" value="Transcriptional adapter 2"/>
    <property type="match status" value="1"/>
</dbReference>
<sequence length="373" mass="41008">MLGTLTIDQPILSPPSPPTSLGKRRNSRKDGATEHNWKMRRYYKDAETLKPRAGPLRPLSPPCDKMPAVLEPPSPVTEASLSRSSSPPPPATSLFSNHSQSSRAQTPPPCRPPACRRKSTPHRSLMPDGFPPDAALFNNADIDRKLDIVFGRQRRSSVLSGRSTSSVTSNSSNSSQNSPRNGLDMLLVPSITATAVIKSKRRKSISDCESDSSDSMSDSSTSDSNKTSALASRPKYQKKATTQTAMQYDTFDLSVPDSQIFGDPWVPSHDVLENQTPSISWKGTPLAIESYPYYDMLHAGEAKIASTLRLTPEQFLRCKRSLILAAKQADEVGGTFRKSDAQKVCRIDVNKTSSLWTVFGRLGWLGPRWPYQS</sequence>
<organism evidence="3 4">
    <name type="scientific">Syncephalastrum racemosum</name>
    <name type="common">Filamentous fungus</name>
    <dbReference type="NCBI Taxonomy" id="13706"/>
    <lineage>
        <taxon>Eukaryota</taxon>
        <taxon>Fungi</taxon>
        <taxon>Fungi incertae sedis</taxon>
        <taxon>Mucoromycota</taxon>
        <taxon>Mucoromycotina</taxon>
        <taxon>Mucoromycetes</taxon>
        <taxon>Mucorales</taxon>
        <taxon>Syncephalastraceae</taxon>
        <taxon>Syncephalastrum</taxon>
    </lineage>
</organism>
<protein>
    <recommendedName>
        <fullName evidence="2">SWIRM domain-containing protein</fullName>
    </recommendedName>
</protein>
<feature type="compositionally biased region" description="Low complexity" evidence="1">
    <location>
        <begin position="213"/>
        <end position="224"/>
    </location>
</feature>
<dbReference type="InterPro" id="IPR036388">
    <property type="entry name" value="WH-like_DNA-bd_sf"/>
</dbReference>
<comment type="caution">
    <text evidence="3">The sequence shown here is derived from an EMBL/GenBank/DDBJ whole genome shotgun (WGS) entry which is preliminary data.</text>
</comment>
<keyword evidence="4" id="KW-1185">Reference proteome</keyword>
<dbReference type="FunCoup" id="A0A1X2H253">
    <property type="interactions" value="30"/>
</dbReference>
<proteinExistence type="predicted"/>
<dbReference type="InParanoid" id="A0A1X2H253"/>
<dbReference type="Pfam" id="PF04433">
    <property type="entry name" value="SWIRM"/>
    <property type="match status" value="1"/>
</dbReference>
<dbReference type="InterPro" id="IPR007526">
    <property type="entry name" value="SWIRM"/>
</dbReference>
<dbReference type="EMBL" id="MCGN01000010">
    <property type="protein sequence ID" value="ORY91871.1"/>
    <property type="molecule type" value="Genomic_DNA"/>
</dbReference>
<dbReference type="GO" id="GO:0010468">
    <property type="term" value="P:regulation of gene expression"/>
    <property type="evidence" value="ECO:0007669"/>
    <property type="project" value="UniProtKB-ARBA"/>
</dbReference>
<dbReference type="Proteomes" id="UP000242180">
    <property type="component" value="Unassembled WGS sequence"/>
</dbReference>
<dbReference type="InterPro" id="IPR009057">
    <property type="entry name" value="Homeodomain-like_sf"/>
</dbReference>
<gene>
    <name evidence="3" type="ORF">BCR43DRAFT_527202</name>
</gene>
<evidence type="ECO:0000313" key="4">
    <source>
        <dbReference type="Proteomes" id="UP000242180"/>
    </source>
</evidence>
<evidence type="ECO:0000256" key="1">
    <source>
        <dbReference type="SAM" id="MobiDB-lite"/>
    </source>
</evidence>
<evidence type="ECO:0000313" key="3">
    <source>
        <dbReference type="EMBL" id="ORY91871.1"/>
    </source>
</evidence>
<dbReference type="SUPFAM" id="SSF46689">
    <property type="entry name" value="Homeodomain-like"/>
    <property type="match status" value="1"/>
</dbReference>
<evidence type="ECO:0000259" key="2">
    <source>
        <dbReference type="Pfam" id="PF04433"/>
    </source>
</evidence>
<feature type="region of interest" description="Disordered" evidence="1">
    <location>
        <begin position="202"/>
        <end position="241"/>
    </location>
</feature>
<reference evidence="3 4" key="1">
    <citation type="submission" date="2016-07" db="EMBL/GenBank/DDBJ databases">
        <title>Pervasive Adenine N6-methylation of Active Genes in Fungi.</title>
        <authorList>
            <consortium name="DOE Joint Genome Institute"/>
            <person name="Mondo S.J."/>
            <person name="Dannebaum R.O."/>
            <person name="Kuo R.C."/>
            <person name="Labutti K."/>
            <person name="Haridas S."/>
            <person name="Kuo A."/>
            <person name="Salamov A."/>
            <person name="Ahrendt S.R."/>
            <person name="Lipzen A."/>
            <person name="Sullivan W."/>
            <person name="Andreopoulos W.B."/>
            <person name="Clum A."/>
            <person name="Lindquist E."/>
            <person name="Daum C."/>
            <person name="Ramamoorthy G.K."/>
            <person name="Gryganskyi A."/>
            <person name="Culley D."/>
            <person name="Magnuson J.K."/>
            <person name="James T.Y."/>
            <person name="O'Malley M.A."/>
            <person name="Stajich J.E."/>
            <person name="Spatafora J.W."/>
            <person name="Visel A."/>
            <person name="Grigoriev I.V."/>
        </authorList>
    </citation>
    <scope>NUCLEOTIDE SEQUENCE [LARGE SCALE GENOMIC DNA]</scope>
    <source>
        <strain evidence="3 4">NRRL 2496</strain>
    </source>
</reference>
<dbReference type="OrthoDB" id="5598695at2759"/>
<dbReference type="AlphaFoldDB" id="A0A1X2H253"/>
<feature type="domain" description="SWIRM" evidence="2">
    <location>
        <begin position="295"/>
        <end position="365"/>
    </location>
</feature>
<feature type="region of interest" description="Disordered" evidence="1">
    <location>
        <begin position="1"/>
        <end position="133"/>
    </location>
</feature>
<name>A0A1X2H253_SYNRA</name>
<dbReference type="Gene3D" id="1.10.10.10">
    <property type="entry name" value="Winged helix-like DNA-binding domain superfamily/Winged helix DNA-binding domain"/>
    <property type="match status" value="1"/>
</dbReference>
<feature type="compositionally biased region" description="Low complexity" evidence="1">
    <location>
        <begin position="156"/>
        <end position="182"/>
    </location>
</feature>
<feature type="region of interest" description="Disordered" evidence="1">
    <location>
        <begin position="154"/>
        <end position="185"/>
    </location>
</feature>